<protein>
    <submittedName>
        <fullName evidence="1">Uncharacterized protein</fullName>
    </submittedName>
</protein>
<dbReference type="EMBL" id="BARS01049236">
    <property type="protein sequence ID" value="GAG30752.1"/>
    <property type="molecule type" value="Genomic_DNA"/>
</dbReference>
<feature type="non-terminal residue" evidence="1">
    <location>
        <position position="241"/>
    </location>
</feature>
<organism evidence="1">
    <name type="scientific">marine sediment metagenome</name>
    <dbReference type="NCBI Taxonomy" id="412755"/>
    <lineage>
        <taxon>unclassified sequences</taxon>
        <taxon>metagenomes</taxon>
        <taxon>ecological metagenomes</taxon>
    </lineage>
</organism>
<feature type="non-terminal residue" evidence="1">
    <location>
        <position position="1"/>
    </location>
</feature>
<accession>X0X5S2</accession>
<sequence>PAFYALTPDETTYEMLGVSIGTGLLTTTHTADLYASDFEGVYRLFAANEAVWSGGRYVVQYCNESDDPANWDTQTNVTVVGSKTDPLGGTTAVEVTATSAIAIIRNSNSNAMDGLNTVRLVSIWIRRITGTGPVAVFQGTQNVNHRTDITAELTGAWQRFAADKSTLSNHPNPYCGVQIDTSGDVVEIAFGQVEAVSGRSDEDTPSEYINNPSAVQAFTVTKVYANENGNTVASNVVTEAV</sequence>
<comment type="caution">
    <text evidence="1">The sequence shown here is derived from an EMBL/GenBank/DDBJ whole genome shotgun (WGS) entry which is preliminary data.</text>
</comment>
<reference evidence="1" key="1">
    <citation type="journal article" date="2014" name="Front. Microbiol.">
        <title>High frequency of phylogenetically diverse reductive dehalogenase-homologous genes in deep subseafloor sedimentary metagenomes.</title>
        <authorList>
            <person name="Kawai M."/>
            <person name="Futagami T."/>
            <person name="Toyoda A."/>
            <person name="Takaki Y."/>
            <person name="Nishi S."/>
            <person name="Hori S."/>
            <person name="Arai W."/>
            <person name="Tsubouchi T."/>
            <person name="Morono Y."/>
            <person name="Uchiyama I."/>
            <person name="Ito T."/>
            <person name="Fujiyama A."/>
            <person name="Inagaki F."/>
            <person name="Takami H."/>
        </authorList>
    </citation>
    <scope>NUCLEOTIDE SEQUENCE</scope>
    <source>
        <strain evidence="1">Expedition CK06-06</strain>
    </source>
</reference>
<gene>
    <name evidence="1" type="ORF">S01H1_73668</name>
</gene>
<evidence type="ECO:0000313" key="1">
    <source>
        <dbReference type="EMBL" id="GAG30752.1"/>
    </source>
</evidence>
<proteinExistence type="predicted"/>
<dbReference type="AlphaFoldDB" id="X0X5S2"/>
<name>X0X5S2_9ZZZZ</name>